<dbReference type="EMBL" id="JAESIY010000005">
    <property type="protein sequence ID" value="MBL3656751.1"/>
    <property type="molecule type" value="Genomic_DNA"/>
</dbReference>
<name>A0A937F5I1_9BACT</name>
<evidence type="ECO:0000256" key="2">
    <source>
        <dbReference type="SAM" id="Phobius"/>
    </source>
</evidence>
<evidence type="ECO:0008006" key="5">
    <source>
        <dbReference type="Google" id="ProtNLM"/>
    </source>
</evidence>
<proteinExistence type="predicted"/>
<sequence>MKPENSKDRRNSVIKFAVLFVFTVCVIVVTIFFDFDTLPAKENEVLRVQAKVIESEMEYQKEFSSQLIEIRGLIDSLDAPGQNIQYVNALLNAKIVDLQKSIPKEDSTFRYDMYSNIVKSYVDLQAAKNKLKEYEEVDAQLEEYEEELERVNQELEQANRYLDAMRR</sequence>
<accession>A0A937F5I1</accession>
<keyword evidence="4" id="KW-1185">Reference proteome</keyword>
<gene>
    <name evidence="3" type="ORF">JL102_11460</name>
</gene>
<evidence type="ECO:0000313" key="4">
    <source>
        <dbReference type="Proteomes" id="UP000659388"/>
    </source>
</evidence>
<reference evidence="3" key="1">
    <citation type="submission" date="2021-01" db="EMBL/GenBank/DDBJ databases">
        <title>Fulvivirga kasyanovii gen. nov., sp nov., a novel member of the phylum Bacteroidetes isolated from seawater in a mussel farm.</title>
        <authorList>
            <person name="Zhao L.-H."/>
            <person name="Wang Z.-J."/>
        </authorList>
    </citation>
    <scope>NUCLEOTIDE SEQUENCE</scope>
    <source>
        <strain evidence="3">2943</strain>
    </source>
</reference>
<dbReference type="RefSeq" id="WP_202244532.1">
    <property type="nucleotide sequence ID" value="NZ_JAESIY010000005.1"/>
</dbReference>
<comment type="caution">
    <text evidence="3">The sequence shown here is derived from an EMBL/GenBank/DDBJ whole genome shotgun (WGS) entry which is preliminary data.</text>
</comment>
<evidence type="ECO:0000313" key="3">
    <source>
        <dbReference type="EMBL" id="MBL3656751.1"/>
    </source>
</evidence>
<feature type="coiled-coil region" evidence="1">
    <location>
        <begin position="124"/>
        <end position="165"/>
    </location>
</feature>
<dbReference type="AlphaFoldDB" id="A0A937F5I1"/>
<organism evidence="3 4">
    <name type="scientific">Fulvivirga sediminis</name>
    <dbReference type="NCBI Taxonomy" id="2803949"/>
    <lineage>
        <taxon>Bacteria</taxon>
        <taxon>Pseudomonadati</taxon>
        <taxon>Bacteroidota</taxon>
        <taxon>Cytophagia</taxon>
        <taxon>Cytophagales</taxon>
        <taxon>Fulvivirgaceae</taxon>
        <taxon>Fulvivirga</taxon>
    </lineage>
</organism>
<dbReference type="Proteomes" id="UP000659388">
    <property type="component" value="Unassembled WGS sequence"/>
</dbReference>
<dbReference type="InterPro" id="IPR039449">
    <property type="entry name" value="TssO"/>
</dbReference>
<feature type="transmembrane region" description="Helical" evidence="2">
    <location>
        <begin position="12"/>
        <end position="33"/>
    </location>
</feature>
<dbReference type="Pfam" id="PF17561">
    <property type="entry name" value="TssO"/>
    <property type="match status" value="1"/>
</dbReference>
<protein>
    <recommendedName>
        <fullName evidence="5">Type VI secretion system transmembrane protein TssO</fullName>
    </recommendedName>
</protein>
<keyword evidence="2" id="KW-0472">Membrane</keyword>
<keyword evidence="2" id="KW-0812">Transmembrane</keyword>
<evidence type="ECO:0000256" key="1">
    <source>
        <dbReference type="SAM" id="Coils"/>
    </source>
</evidence>
<keyword evidence="2" id="KW-1133">Transmembrane helix</keyword>
<keyword evidence="1" id="KW-0175">Coiled coil</keyword>